<dbReference type="EMBL" id="CP095049">
    <property type="protein sequence ID" value="UOQ53973.1"/>
    <property type="molecule type" value="Genomic_DNA"/>
</dbReference>
<keyword evidence="1" id="KW-0732">Signal</keyword>
<dbReference type="NCBIfam" id="TIGR04183">
    <property type="entry name" value="Por_Secre_tail"/>
    <property type="match status" value="1"/>
</dbReference>
<dbReference type="PANTHER" id="PTHR35580:SF1">
    <property type="entry name" value="PHYTASE-LIKE DOMAIN-CONTAINING PROTEIN"/>
    <property type="match status" value="1"/>
</dbReference>
<gene>
    <name evidence="3" type="ORF">MUN80_04230</name>
</gene>
<dbReference type="InterPro" id="IPR052918">
    <property type="entry name" value="Motility_Chemotaxis_Reg"/>
</dbReference>
<evidence type="ECO:0000256" key="1">
    <source>
        <dbReference type="SAM" id="SignalP"/>
    </source>
</evidence>
<feature type="chain" id="PRO_5045739398" evidence="1">
    <location>
        <begin position="28"/>
        <end position="575"/>
    </location>
</feature>
<feature type="signal peptide" evidence="1">
    <location>
        <begin position="1"/>
        <end position="27"/>
    </location>
</feature>
<reference evidence="3 4" key="1">
    <citation type="submission" date="2022-04" db="EMBL/GenBank/DDBJ databases">
        <title>Hymenobacter sp. isolated from the air.</title>
        <authorList>
            <person name="Won M."/>
            <person name="Lee C.-M."/>
            <person name="Woen H.-Y."/>
            <person name="Kwon S.-W."/>
        </authorList>
    </citation>
    <scope>NUCLEOTIDE SEQUENCE [LARGE SCALE GENOMIC DNA]</scope>
    <source>
        <strain evidence="4">5116 S-27</strain>
    </source>
</reference>
<accession>A0ABY4FD73</accession>
<name>A0ABY4FD73_9BACT</name>
<dbReference type="Pfam" id="PF18962">
    <property type="entry name" value="Por_Secre_tail"/>
    <property type="match status" value="1"/>
</dbReference>
<feature type="domain" description="Secretion system C-terminal sorting" evidence="2">
    <location>
        <begin position="500"/>
        <end position="564"/>
    </location>
</feature>
<evidence type="ECO:0000259" key="2">
    <source>
        <dbReference type="Pfam" id="PF18962"/>
    </source>
</evidence>
<dbReference type="RefSeq" id="WP_244720053.1">
    <property type="nucleotide sequence ID" value="NZ_CP095049.1"/>
</dbReference>
<dbReference type="SUPFAM" id="SSF101898">
    <property type="entry name" value="NHL repeat"/>
    <property type="match status" value="2"/>
</dbReference>
<dbReference type="InterPro" id="IPR026444">
    <property type="entry name" value="Secre_tail"/>
</dbReference>
<protein>
    <submittedName>
        <fullName evidence="3">T9SS type A sorting domain-containing protein</fullName>
    </submittedName>
</protein>
<dbReference type="PANTHER" id="PTHR35580">
    <property type="entry name" value="CELL SURFACE GLYCOPROTEIN (S-LAYER PROTEIN)-LIKE PROTEIN"/>
    <property type="match status" value="1"/>
</dbReference>
<keyword evidence="4" id="KW-1185">Reference proteome</keyword>
<dbReference type="Proteomes" id="UP000831785">
    <property type="component" value="Chromosome"/>
</dbReference>
<proteinExistence type="predicted"/>
<organism evidence="3 4">
    <name type="scientific">Hymenobacter cellulosivorans</name>
    <dbReference type="NCBI Taxonomy" id="2932249"/>
    <lineage>
        <taxon>Bacteria</taxon>
        <taxon>Pseudomonadati</taxon>
        <taxon>Bacteroidota</taxon>
        <taxon>Cytophagia</taxon>
        <taxon>Cytophagales</taxon>
        <taxon>Hymenobacteraceae</taxon>
        <taxon>Hymenobacter</taxon>
    </lineage>
</organism>
<evidence type="ECO:0000313" key="3">
    <source>
        <dbReference type="EMBL" id="UOQ53973.1"/>
    </source>
</evidence>
<dbReference type="Gene3D" id="2.80.10.50">
    <property type="match status" value="2"/>
</dbReference>
<evidence type="ECO:0000313" key="4">
    <source>
        <dbReference type="Proteomes" id="UP000831785"/>
    </source>
</evidence>
<sequence>MLFSTPWQLAKAGLLSTILLAALTAQAQTAPTWTMAKRLTSGGPDPTRNGAAVDGLRTDASGNVFTVGDFHGTLDLGGTTFSTMPSVAGDYDSYLAKYNATGTLLWAKHLNGAYHETVGTALAVDAAGNTYLTGSFYGSITIEGTTLTDPTYTAGGYQLNGYVAKFAPAGNLLWIKRIGSTTSSQGNAAGQAITMDGAGNVVLTASFSGSVTLGTTTLNSTENPAFSYPSQDLLLAKLDPQGTVLWARNDGGTGSEWPQDITVDGADNIYLGGSIQGNAAFGTIRLTASDMNSDGALVKFSPAGTPQWAVKLPATVTSLGRNIVRHVSTDLAGNVSLVGEVEEDLPSGDMYRAVVARYTTQGTLAWSHLSTPSEANYNVSIVVDGAGNSYVGYPFMTSVNWAGVSLTASAPNIVNCAIFSLTPQGTPRWSLRNDSGDIGPNALSLDQNGLLYVGGAANGPVQLGNLQLAANSANYEPFFARLSNVTLATKPAQSLAALALYPNPAKNAATVSLPARSEAGTVVVRDLTGRLVQQVSFAAAATQVPLPLKTVSAGLYTVQVVTEAGFSPLARLVVQ</sequence>